<evidence type="ECO:0000313" key="2">
    <source>
        <dbReference type="EMBL" id="KAJ8892448.1"/>
    </source>
</evidence>
<dbReference type="Gene3D" id="3.10.10.10">
    <property type="entry name" value="HIV Type 1 Reverse Transcriptase, subunit A, domain 1"/>
    <property type="match status" value="1"/>
</dbReference>
<evidence type="ECO:0000313" key="3">
    <source>
        <dbReference type="Proteomes" id="UP001159363"/>
    </source>
</evidence>
<dbReference type="InterPro" id="IPR043128">
    <property type="entry name" value="Rev_trsase/Diguanyl_cyclase"/>
</dbReference>
<reference evidence="2 3" key="1">
    <citation type="submission" date="2023-02" db="EMBL/GenBank/DDBJ databases">
        <title>LHISI_Scaffold_Assembly.</title>
        <authorList>
            <person name="Stuart O.P."/>
            <person name="Cleave R."/>
            <person name="Magrath M.J.L."/>
            <person name="Mikheyev A.S."/>
        </authorList>
    </citation>
    <scope>NUCLEOTIDE SEQUENCE [LARGE SCALE GENOMIC DNA]</scope>
    <source>
        <strain evidence="2">Daus_M_001</strain>
        <tissue evidence="2">Leg muscle</tissue>
    </source>
</reference>
<gene>
    <name evidence="2" type="ORF">PR048_005028</name>
</gene>
<sequence length="135" mass="15052">MAAGKSAGTKPTENRSSPAFTELAYPVQTVAPEIINHQIREQQIQQLTEVLNAHATVFQATNPLNQTTTLQHEINLTTSKPVNNHTFLIRQETGYHQTIGTLQSDLKFYTAFTTPDGEQIQFRVMPFCLKNAPAI</sequence>
<dbReference type="EMBL" id="JARBHB010000002">
    <property type="protein sequence ID" value="KAJ8892448.1"/>
    <property type="molecule type" value="Genomic_DNA"/>
</dbReference>
<feature type="region of interest" description="Disordered" evidence="1">
    <location>
        <begin position="1"/>
        <end position="20"/>
    </location>
</feature>
<comment type="caution">
    <text evidence="2">The sequence shown here is derived from an EMBL/GenBank/DDBJ whole genome shotgun (WGS) entry which is preliminary data.</text>
</comment>
<organism evidence="2 3">
    <name type="scientific">Dryococelus australis</name>
    <dbReference type="NCBI Taxonomy" id="614101"/>
    <lineage>
        <taxon>Eukaryota</taxon>
        <taxon>Metazoa</taxon>
        <taxon>Ecdysozoa</taxon>
        <taxon>Arthropoda</taxon>
        <taxon>Hexapoda</taxon>
        <taxon>Insecta</taxon>
        <taxon>Pterygota</taxon>
        <taxon>Neoptera</taxon>
        <taxon>Polyneoptera</taxon>
        <taxon>Phasmatodea</taxon>
        <taxon>Verophasmatodea</taxon>
        <taxon>Anareolatae</taxon>
        <taxon>Phasmatidae</taxon>
        <taxon>Eurycanthinae</taxon>
        <taxon>Dryococelus</taxon>
    </lineage>
</organism>
<dbReference type="Proteomes" id="UP001159363">
    <property type="component" value="Chromosome 2"/>
</dbReference>
<proteinExistence type="predicted"/>
<feature type="compositionally biased region" description="Polar residues" evidence="1">
    <location>
        <begin position="9"/>
        <end position="19"/>
    </location>
</feature>
<dbReference type="SUPFAM" id="SSF56672">
    <property type="entry name" value="DNA/RNA polymerases"/>
    <property type="match status" value="1"/>
</dbReference>
<protein>
    <submittedName>
        <fullName evidence="2">Uncharacterized protein</fullName>
    </submittedName>
</protein>
<dbReference type="InterPro" id="IPR043502">
    <property type="entry name" value="DNA/RNA_pol_sf"/>
</dbReference>
<evidence type="ECO:0000256" key="1">
    <source>
        <dbReference type="SAM" id="MobiDB-lite"/>
    </source>
</evidence>
<dbReference type="Gene3D" id="3.30.70.270">
    <property type="match status" value="1"/>
</dbReference>
<accession>A0ABQ9I950</accession>
<keyword evidence="3" id="KW-1185">Reference proteome</keyword>
<name>A0ABQ9I950_9NEOP</name>